<evidence type="ECO:0000313" key="1">
    <source>
        <dbReference type="EMBL" id="MBX54851.1"/>
    </source>
</evidence>
<accession>A0A2P2PJK7</accession>
<sequence length="12" mass="1325">MAFALDAKIIEC</sequence>
<protein>
    <submittedName>
        <fullName evidence="1">Uncharacterized protein</fullName>
    </submittedName>
</protein>
<organism evidence="1">
    <name type="scientific">Rhizophora mucronata</name>
    <name type="common">Asiatic mangrove</name>
    <dbReference type="NCBI Taxonomy" id="61149"/>
    <lineage>
        <taxon>Eukaryota</taxon>
        <taxon>Viridiplantae</taxon>
        <taxon>Streptophyta</taxon>
        <taxon>Embryophyta</taxon>
        <taxon>Tracheophyta</taxon>
        <taxon>Spermatophyta</taxon>
        <taxon>Magnoliopsida</taxon>
        <taxon>eudicotyledons</taxon>
        <taxon>Gunneridae</taxon>
        <taxon>Pentapetalae</taxon>
        <taxon>rosids</taxon>
        <taxon>fabids</taxon>
        <taxon>Malpighiales</taxon>
        <taxon>Rhizophoraceae</taxon>
        <taxon>Rhizophora</taxon>
    </lineage>
</organism>
<reference evidence="1" key="1">
    <citation type="submission" date="2018-02" db="EMBL/GenBank/DDBJ databases">
        <title>Rhizophora mucronata_Transcriptome.</title>
        <authorList>
            <person name="Meera S.P."/>
            <person name="Sreeshan A."/>
            <person name="Augustine A."/>
        </authorList>
    </citation>
    <scope>NUCLEOTIDE SEQUENCE</scope>
    <source>
        <tissue evidence="1">Leaf</tissue>
    </source>
</reference>
<proteinExistence type="predicted"/>
<name>A0A2P2PJK7_RHIMU</name>
<dbReference type="EMBL" id="GGEC01074367">
    <property type="protein sequence ID" value="MBX54851.1"/>
    <property type="molecule type" value="Transcribed_RNA"/>
</dbReference>